<dbReference type="InterPro" id="IPR019819">
    <property type="entry name" value="Carboxylesterase_B_CS"/>
</dbReference>
<dbReference type="InterPro" id="IPR029058">
    <property type="entry name" value="AB_hydrolase_fold"/>
</dbReference>
<keyword evidence="2" id="KW-0378">Hydrolase</keyword>
<dbReference type="Proteomes" id="UP001165074">
    <property type="component" value="Unassembled WGS sequence"/>
</dbReference>
<evidence type="ECO:0000259" key="1">
    <source>
        <dbReference type="Pfam" id="PF00135"/>
    </source>
</evidence>
<dbReference type="SUPFAM" id="SSF53474">
    <property type="entry name" value="alpha/beta-Hydrolases"/>
    <property type="match status" value="1"/>
</dbReference>
<comment type="caution">
    <text evidence="2">The sequence shown here is derived from an EMBL/GenBank/DDBJ whole genome shotgun (WGS) entry which is preliminary data.</text>
</comment>
<gene>
    <name evidence="2" type="ORF">Airi02_102510</name>
</gene>
<dbReference type="GO" id="GO:0016787">
    <property type="term" value="F:hydrolase activity"/>
    <property type="evidence" value="ECO:0007669"/>
    <property type="project" value="UniProtKB-KW"/>
</dbReference>
<dbReference type="InterPro" id="IPR050309">
    <property type="entry name" value="Type-B_Carboxylest/Lipase"/>
</dbReference>
<evidence type="ECO:0000313" key="3">
    <source>
        <dbReference type="Proteomes" id="UP001165074"/>
    </source>
</evidence>
<feature type="domain" description="Carboxylesterase type B" evidence="1">
    <location>
        <begin position="44"/>
        <end position="527"/>
    </location>
</feature>
<proteinExistence type="predicted"/>
<organism evidence="2 3">
    <name type="scientific">Actinoallomurus iriomotensis</name>
    <dbReference type="NCBI Taxonomy" id="478107"/>
    <lineage>
        <taxon>Bacteria</taxon>
        <taxon>Bacillati</taxon>
        <taxon>Actinomycetota</taxon>
        <taxon>Actinomycetes</taxon>
        <taxon>Streptosporangiales</taxon>
        <taxon>Thermomonosporaceae</taxon>
        <taxon>Actinoallomurus</taxon>
    </lineage>
</organism>
<dbReference type="Gene3D" id="3.40.50.1820">
    <property type="entry name" value="alpha/beta hydrolase"/>
    <property type="match status" value="1"/>
</dbReference>
<evidence type="ECO:0000313" key="2">
    <source>
        <dbReference type="EMBL" id="GLY92323.1"/>
    </source>
</evidence>
<sequence>MFKTWADWRRRTWLVAAGVILGALLAATPALSASVPSRPAATGEPVARTANGMVRGLAKGAVDEFLGIPYAAPPVGALRWRPPHPTASWPGVRDAARFASDCAQSAGPFGQASSSEDCLYLNVYTPSHRQAASRSPVMVWIHGGGLHSGAGDIYDPTALVEDGVTVVTINYRLGALGFLAHPALADAHGQSGDYGLIDQQAALRWVQRNISGFGADPHNVTIFGESAGGLSVLAQLASPQARGLFQRAIVESGSYNLTQSTVAAAEASGKAFAVKAGCVDQTAACLRHLPVSTILADQAGQYLPNINTDLLPQSLETAFATGHFNRVPIINGTNHDEWRLFVASSELAGQRVTAANYQAMISSTLGVPAAQASDIAAKYPLTAYASPSLALSAVGTDAVFACPALTIDQSASRSVPTFAYEFNDQNAPENFFPPVSFPYGAPHASELQYLLDLPKAPFPGALSARQQQLAAVMKTYWTNVAERGLPTSPGTPFWPPFDSRTQQLQSLIPPTPHVETGFANSHKCPFWAALQGGAA</sequence>
<reference evidence="2" key="1">
    <citation type="submission" date="2023-03" db="EMBL/GenBank/DDBJ databases">
        <title>Actinoallomurus iriomotensis NBRC 103684.</title>
        <authorList>
            <person name="Ichikawa N."/>
            <person name="Sato H."/>
            <person name="Tonouchi N."/>
        </authorList>
    </citation>
    <scope>NUCLEOTIDE SEQUENCE</scope>
    <source>
        <strain evidence="2">NBRC 103684</strain>
    </source>
</reference>
<name>A0A9W6SEY1_9ACTN</name>
<dbReference type="PANTHER" id="PTHR11559">
    <property type="entry name" value="CARBOXYLESTERASE"/>
    <property type="match status" value="1"/>
</dbReference>
<keyword evidence="3" id="KW-1185">Reference proteome</keyword>
<dbReference type="PROSITE" id="PS00941">
    <property type="entry name" value="CARBOXYLESTERASE_B_2"/>
    <property type="match status" value="1"/>
</dbReference>
<dbReference type="AlphaFoldDB" id="A0A9W6SEY1"/>
<dbReference type="EMBL" id="BSTK01000027">
    <property type="protein sequence ID" value="GLY92323.1"/>
    <property type="molecule type" value="Genomic_DNA"/>
</dbReference>
<accession>A0A9W6SEY1</accession>
<dbReference type="InterPro" id="IPR002018">
    <property type="entry name" value="CarbesteraseB"/>
</dbReference>
<protein>
    <submittedName>
        <fullName evidence="2">Carboxylic ester hydrolase</fullName>
    </submittedName>
</protein>
<dbReference type="Pfam" id="PF00135">
    <property type="entry name" value="COesterase"/>
    <property type="match status" value="1"/>
</dbReference>